<sequence length="163" mass="17642">LSASRGSLLRLTRRTPPLPQQPLLRASPPRSRRRRPPAGPRQRRGASSFFAPLLPGVLLSSHRNLVLNLEIPPPRRPWDCLRGAASGGRGGGAGCCYRGLVVRFLAWEPAVVDGVHGRRWIWQASVISMGMALPSSVLALAAAPFGRPAARISARIRLRVGKV</sequence>
<reference evidence="2" key="5">
    <citation type="journal article" date="2021" name="G3 (Bethesda)">
        <title>Aegilops tauschii genome assembly Aet v5.0 features greater sequence contiguity and improved annotation.</title>
        <authorList>
            <person name="Wang L."/>
            <person name="Zhu T."/>
            <person name="Rodriguez J.C."/>
            <person name="Deal K.R."/>
            <person name="Dubcovsky J."/>
            <person name="McGuire P.E."/>
            <person name="Lux T."/>
            <person name="Spannagl M."/>
            <person name="Mayer K.F.X."/>
            <person name="Baldrich P."/>
            <person name="Meyers B.C."/>
            <person name="Huo N."/>
            <person name="Gu Y.Q."/>
            <person name="Zhou H."/>
            <person name="Devos K.M."/>
            <person name="Bennetzen J.L."/>
            <person name="Unver T."/>
            <person name="Budak H."/>
            <person name="Gulick P.J."/>
            <person name="Galiba G."/>
            <person name="Kalapos B."/>
            <person name="Nelson D.R."/>
            <person name="Li P."/>
            <person name="You F.M."/>
            <person name="Luo M.C."/>
            <person name="Dvorak J."/>
        </authorList>
    </citation>
    <scope>NUCLEOTIDE SEQUENCE [LARGE SCALE GENOMIC DNA]</scope>
    <source>
        <strain evidence="2">cv. AL8/78</strain>
    </source>
</reference>
<proteinExistence type="predicted"/>
<reference evidence="2" key="3">
    <citation type="journal article" date="2017" name="Nature">
        <title>Genome sequence of the progenitor of the wheat D genome Aegilops tauschii.</title>
        <authorList>
            <person name="Luo M.C."/>
            <person name="Gu Y.Q."/>
            <person name="Puiu D."/>
            <person name="Wang H."/>
            <person name="Twardziok S.O."/>
            <person name="Deal K.R."/>
            <person name="Huo N."/>
            <person name="Zhu T."/>
            <person name="Wang L."/>
            <person name="Wang Y."/>
            <person name="McGuire P.E."/>
            <person name="Liu S."/>
            <person name="Long H."/>
            <person name="Ramasamy R.K."/>
            <person name="Rodriguez J.C."/>
            <person name="Van S.L."/>
            <person name="Yuan L."/>
            <person name="Wang Z."/>
            <person name="Xia Z."/>
            <person name="Xiao L."/>
            <person name="Anderson O.D."/>
            <person name="Ouyang S."/>
            <person name="Liang Y."/>
            <person name="Zimin A.V."/>
            <person name="Pertea G."/>
            <person name="Qi P."/>
            <person name="Bennetzen J.L."/>
            <person name="Dai X."/>
            <person name="Dawson M.W."/>
            <person name="Muller H.G."/>
            <person name="Kugler K."/>
            <person name="Rivarola-Duarte L."/>
            <person name="Spannagl M."/>
            <person name="Mayer K.F.X."/>
            <person name="Lu F.H."/>
            <person name="Bevan M.W."/>
            <person name="Leroy P."/>
            <person name="Li P."/>
            <person name="You F.M."/>
            <person name="Sun Q."/>
            <person name="Liu Z."/>
            <person name="Lyons E."/>
            <person name="Wicker T."/>
            <person name="Salzberg S.L."/>
            <person name="Devos K.M."/>
            <person name="Dvorak J."/>
        </authorList>
    </citation>
    <scope>NUCLEOTIDE SEQUENCE [LARGE SCALE GENOMIC DNA]</scope>
    <source>
        <strain evidence="2">cv. AL8/78</strain>
    </source>
</reference>
<name>A0A453M6B4_AEGTS</name>
<feature type="compositionally biased region" description="Basic residues" evidence="1">
    <location>
        <begin position="30"/>
        <end position="44"/>
    </location>
</feature>
<dbReference type="AlphaFoldDB" id="A0A453M6B4"/>
<dbReference type="EnsemblPlants" id="AET5Gv21062100.15">
    <property type="protein sequence ID" value="AET5Gv21062100.15"/>
    <property type="gene ID" value="AET5Gv21062100"/>
</dbReference>
<evidence type="ECO:0000313" key="2">
    <source>
        <dbReference type="EnsemblPlants" id="AET5Gv21062100.15"/>
    </source>
</evidence>
<reference evidence="3" key="2">
    <citation type="journal article" date="2017" name="Nat. Plants">
        <title>The Aegilops tauschii genome reveals multiple impacts of transposons.</title>
        <authorList>
            <person name="Zhao G."/>
            <person name="Zou C."/>
            <person name="Li K."/>
            <person name="Wang K."/>
            <person name="Li T."/>
            <person name="Gao L."/>
            <person name="Zhang X."/>
            <person name="Wang H."/>
            <person name="Yang Z."/>
            <person name="Liu X."/>
            <person name="Jiang W."/>
            <person name="Mao L."/>
            <person name="Kong X."/>
            <person name="Jiao Y."/>
            <person name="Jia J."/>
        </authorList>
    </citation>
    <scope>NUCLEOTIDE SEQUENCE [LARGE SCALE GENOMIC DNA]</scope>
    <source>
        <strain evidence="3">cv. AL8/78</strain>
    </source>
</reference>
<dbReference type="Proteomes" id="UP000015105">
    <property type="component" value="Chromosome 5D"/>
</dbReference>
<protein>
    <submittedName>
        <fullName evidence="2">Uncharacterized protein</fullName>
    </submittedName>
</protein>
<reference evidence="3" key="1">
    <citation type="journal article" date="2014" name="Science">
        <title>Ancient hybridizations among the ancestral genomes of bread wheat.</title>
        <authorList>
            <consortium name="International Wheat Genome Sequencing Consortium,"/>
            <person name="Marcussen T."/>
            <person name="Sandve S.R."/>
            <person name="Heier L."/>
            <person name="Spannagl M."/>
            <person name="Pfeifer M."/>
            <person name="Jakobsen K.S."/>
            <person name="Wulff B.B."/>
            <person name="Steuernagel B."/>
            <person name="Mayer K.F."/>
            <person name="Olsen O.A."/>
        </authorList>
    </citation>
    <scope>NUCLEOTIDE SEQUENCE [LARGE SCALE GENOMIC DNA]</scope>
    <source>
        <strain evidence="3">cv. AL8/78</strain>
    </source>
</reference>
<feature type="region of interest" description="Disordered" evidence="1">
    <location>
        <begin position="1"/>
        <end position="46"/>
    </location>
</feature>
<keyword evidence="3" id="KW-1185">Reference proteome</keyword>
<evidence type="ECO:0000256" key="1">
    <source>
        <dbReference type="SAM" id="MobiDB-lite"/>
    </source>
</evidence>
<evidence type="ECO:0000313" key="3">
    <source>
        <dbReference type="Proteomes" id="UP000015105"/>
    </source>
</evidence>
<feature type="compositionally biased region" description="Low complexity" evidence="1">
    <location>
        <begin position="1"/>
        <end position="10"/>
    </location>
</feature>
<organism evidence="2 3">
    <name type="scientific">Aegilops tauschii subsp. strangulata</name>
    <name type="common">Goatgrass</name>
    <dbReference type="NCBI Taxonomy" id="200361"/>
    <lineage>
        <taxon>Eukaryota</taxon>
        <taxon>Viridiplantae</taxon>
        <taxon>Streptophyta</taxon>
        <taxon>Embryophyta</taxon>
        <taxon>Tracheophyta</taxon>
        <taxon>Spermatophyta</taxon>
        <taxon>Magnoliopsida</taxon>
        <taxon>Liliopsida</taxon>
        <taxon>Poales</taxon>
        <taxon>Poaceae</taxon>
        <taxon>BOP clade</taxon>
        <taxon>Pooideae</taxon>
        <taxon>Triticodae</taxon>
        <taxon>Triticeae</taxon>
        <taxon>Triticinae</taxon>
        <taxon>Aegilops</taxon>
    </lineage>
</organism>
<reference evidence="2" key="4">
    <citation type="submission" date="2019-03" db="UniProtKB">
        <authorList>
            <consortium name="EnsemblPlants"/>
        </authorList>
    </citation>
    <scope>IDENTIFICATION</scope>
</reference>
<accession>A0A453M6B4</accession>
<dbReference type="Gramene" id="AET5Gv21062100.15">
    <property type="protein sequence ID" value="AET5Gv21062100.15"/>
    <property type="gene ID" value="AET5Gv21062100"/>
</dbReference>